<dbReference type="Proteomes" id="UP000289738">
    <property type="component" value="Chromosome B07"/>
</dbReference>
<protein>
    <submittedName>
        <fullName evidence="1">Uncharacterized protein</fullName>
    </submittedName>
</protein>
<accession>A0A444YCR3</accession>
<gene>
    <name evidence="1" type="ORF">Ahy_B07g087679</name>
</gene>
<dbReference type="Gene3D" id="2.60.40.10">
    <property type="entry name" value="Immunoglobulins"/>
    <property type="match status" value="1"/>
</dbReference>
<evidence type="ECO:0000313" key="2">
    <source>
        <dbReference type="Proteomes" id="UP000289738"/>
    </source>
</evidence>
<dbReference type="SUPFAM" id="SSF49303">
    <property type="entry name" value="beta-Galactosidase/glucuronidase domain"/>
    <property type="match status" value="1"/>
</dbReference>
<dbReference type="InterPro" id="IPR036156">
    <property type="entry name" value="Beta-gal/glucu_dom_sf"/>
</dbReference>
<dbReference type="EMBL" id="SDMP01000017">
    <property type="protein sequence ID" value="RYQ99696.1"/>
    <property type="molecule type" value="Genomic_DNA"/>
</dbReference>
<dbReference type="InterPro" id="IPR013783">
    <property type="entry name" value="Ig-like_fold"/>
</dbReference>
<proteinExistence type="predicted"/>
<dbReference type="STRING" id="3818.A0A444YCR3"/>
<sequence>MPVAATIRATMPPEGWQIPLFNELSNGYVEVVPNPIWKYLKYIPYSKPTKVHDQIQLYGIAKDLDDFCFKAVNTTSEKLSNMAIEASVWDLDGMCSYYKVHESFTMLPKTVTPIFKMDYPKSEHAKPVYFLLLKLYNKSNNRVL</sequence>
<dbReference type="InterPro" id="IPR043534">
    <property type="entry name" value="EBDG/EBM"/>
</dbReference>
<evidence type="ECO:0000313" key="1">
    <source>
        <dbReference type="EMBL" id="RYQ99696.1"/>
    </source>
</evidence>
<dbReference type="AlphaFoldDB" id="A0A444YCR3"/>
<name>A0A444YCR3_ARAHY</name>
<dbReference type="PANTHER" id="PTHR43536:SF1">
    <property type="entry name" value="MANNOSYLGLYCOPROTEIN ENDO-BETA-MANNOSIDASE"/>
    <property type="match status" value="1"/>
</dbReference>
<reference evidence="1 2" key="1">
    <citation type="submission" date="2019-01" db="EMBL/GenBank/DDBJ databases">
        <title>Sequencing of cultivated peanut Arachis hypogaea provides insights into genome evolution and oil improvement.</title>
        <authorList>
            <person name="Chen X."/>
        </authorList>
    </citation>
    <scope>NUCLEOTIDE SEQUENCE [LARGE SCALE GENOMIC DNA]</scope>
    <source>
        <strain evidence="2">cv. Fuhuasheng</strain>
        <tissue evidence="1">Leaves</tissue>
    </source>
</reference>
<dbReference type="PANTHER" id="PTHR43536">
    <property type="entry name" value="MANNOSYLGLYCOPROTEIN ENDO-BETA-MANNOSIDASE"/>
    <property type="match status" value="1"/>
</dbReference>
<comment type="caution">
    <text evidence="1">The sequence shown here is derived from an EMBL/GenBank/DDBJ whole genome shotgun (WGS) entry which is preliminary data.</text>
</comment>
<dbReference type="GO" id="GO:0004553">
    <property type="term" value="F:hydrolase activity, hydrolyzing O-glycosyl compounds"/>
    <property type="evidence" value="ECO:0007669"/>
    <property type="project" value="InterPro"/>
</dbReference>
<keyword evidence="2" id="KW-1185">Reference proteome</keyword>
<organism evidence="1 2">
    <name type="scientific">Arachis hypogaea</name>
    <name type="common">Peanut</name>
    <dbReference type="NCBI Taxonomy" id="3818"/>
    <lineage>
        <taxon>Eukaryota</taxon>
        <taxon>Viridiplantae</taxon>
        <taxon>Streptophyta</taxon>
        <taxon>Embryophyta</taxon>
        <taxon>Tracheophyta</taxon>
        <taxon>Spermatophyta</taxon>
        <taxon>Magnoliopsida</taxon>
        <taxon>eudicotyledons</taxon>
        <taxon>Gunneridae</taxon>
        <taxon>Pentapetalae</taxon>
        <taxon>rosids</taxon>
        <taxon>fabids</taxon>
        <taxon>Fabales</taxon>
        <taxon>Fabaceae</taxon>
        <taxon>Papilionoideae</taxon>
        <taxon>50 kb inversion clade</taxon>
        <taxon>dalbergioids sensu lato</taxon>
        <taxon>Dalbergieae</taxon>
        <taxon>Pterocarpus clade</taxon>
        <taxon>Arachis</taxon>
    </lineage>
</organism>